<dbReference type="Proteomes" id="UP000018721">
    <property type="component" value="Unassembled WGS sequence"/>
</dbReference>
<accession>V9FCL9</accession>
<evidence type="ECO:0000313" key="2">
    <source>
        <dbReference type="Proteomes" id="UP000018721"/>
    </source>
</evidence>
<proteinExistence type="predicted"/>
<dbReference type="EMBL" id="ANIZ01001117">
    <property type="protein sequence ID" value="ETI49214.1"/>
    <property type="molecule type" value="Genomic_DNA"/>
</dbReference>
<keyword evidence="2" id="KW-1185">Reference proteome</keyword>
<organism evidence="1 2">
    <name type="scientific">Phytophthora nicotianae P1569</name>
    <dbReference type="NCBI Taxonomy" id="1317065"/>
    <lineage>
        <taxon>Eukaryota</taxon>
        <taxon>Sar</taxon>
        <taxon>Stramenopiles</taxon>
        <taxon>Oomycota</taxon>
        <taxon>Peronosporomycetes</taxon>
        <taxon>Peronosporales</taxon>
        <taxon>Peronosporaceae</taxon>
        <taxon>Phytophthora</taxon>
    </lineage>
</organism>
<comment type="caution">
    <text evidence="1">The sequence shown here is derived from an EMBL/GenBank/DDBJ whole genome shotgun (WGS) entry which is preliminary data.</text>
</comment>
<reference evidence="1 2" key="1">
    <citation type="submission" date="2013-11" db="EMBL/GenBank/DDBJ databases">
        <title>The Genome Sequence of Phytophthora parasitica P1569.</title>
        <authorList>
            <consortium name="The Broad Institute Genomics Platform"/>
            <person name="Russ C."/>
            <person name="Tyler B."/>
            <person name="Panabieres F."/>
            <person name="Shan W."/>
            <person name="Tripathy S."/>
            <person name="Grunwald N."/>
            <person name="Machado M."/>
            <person name="Johnson C.S."/>
            <person name="Arredondo F."/>
            <person name="Hong C."/>
            <person name="Coffey M."/>
            <person name="Young S.K."/>
            <person name="Zeng Q."/>
            <person name="Gargeya S."/>
            <person name="Fitzgerald M."/>
            <person name="Abouelleil A."/>
            <person name="Alvarado L."/>
            <person name="Chapman S.B."/>
            <person name="Gainer-Dewar J."/>
            <person name="Goldberg J."/>
            <person name="Griggs A."/>
            <person name="Gujja S."/>
            <person name="Hansen M."/>
            <person name="Howarth C."/>
            <person name="Imamovic A."/>
            <person name="Ireland A."/>
            <person name="Larimer J."/>
            <person name="McCowan C."/>
            <person name="Murphy C."/>
            <person name="Pearson M."/>
            <person name="Poon T.W."/>
            <person name="Priest M."/>
            <person name="Roberts A."/>
            <person name="Saif S."/>
            <person name="Shea T."/>
            <person name="Sykes S."/>
            <person name="Wortman J."/>
            <person name="Nusbaum C."/>
            <person name="Birren B."/>
        </authorList>
    </citation>
    <scope>NUCLEOTIDE SEQUENCE [LARGE SCALE GENOMIC DNA]</scope>
    <source>
        <strain evidence="1 2">P1569</strain>
    </source>
</reference>
<sequence length="89" mass="9636">MMVKYRSDGCPRCPSSACQLNQILIGLAEGQTITSGHAIHAERRLHQRFTFACDFSAVCHAACLAEASNRTGSPPRDLSVVLSSIKAQF</sequence>
<evidence type="ECO:0000313" key="1">
    <source>
        <dbReference type="EMBL" id="ETI49214.1"/>
    </source>
</evidence>
<protein>
    <submittedName>
        <fullName evidence="1">Uncharacterized protein</fullName>
    </submittedName>
</protein>
<dbReference type="AlphaFoldDB" id="V9FCL9"/>
<name>V9FCL9_PHYNI</name>
<dbReference type="HOGENOM" id="CLU_2459611_0_0_1"/>
<gene>
    <name evidence="1" type="ORF">F443_06874</name>
</gene>